<dbReference type="SMART" id="SM01134">
    <property type="entry name" value="DeoRC"/>
    <property type="match status" value="1"/>
</dbReference>
<dbReference type="PROSITE" id="PS51000">
    <property type="entry name" value="HTH_DEOR_2"/>
    <property type="match status" value="1"/>
</dbReference>
<dbReference type="InterPro" id="IPR001034">
    <property type="entry name" value="DeoR_HTH"/>
</dbReference>
<dbReference type="Gene3D" id="3.40.50.1360">
    <property type="match status" value="1"/>
</dbReference>
<comment type="function">
    <text evidence="6">Repressor of the lactose catabolism operon. Galactose-6-phosphate is the inducer.</text>
</comment>
<gene>
    <name evidence="8" type="ORF">GCM10023147_30930</name>
</gene>
<dbReference type="InterPro" id="IPR036390">
    <property type="entry name" value="WH_DNA-bd_sf"/>
</dbReference>
<reference evidence="9" key="1">
    <citation type="journal article" date="2019" name="Int. J. Syst. Evol. Microbiol.">
        <title>The Global Catalogue of Microorganisms (GCM) 10K type strain sequencing project: providing services to taxonomists for standard genome sequencing and annotation.</title>
        <authorList>
            <consortium name="The Broad Institute Genomics Platform"/>
            <consortium name="The Broad Institute Genome Sequencing Center for Infectious Disease"/>
            <person name="Wu L."/>
            <person name="Ma J."/>
        </authorList>
    </citation>
    <scope>NUCLEOTIDE SEQUENCE [LARGE SCALE GENOMIC DNA]</scope>
    <source>
        <strain evidence="9">JCM 17688</strain>
    </source>
</reference>
<dbReference type="Gene3D" id="1.10.10.10">
    <property type="entry name" value="Winged helix-like DNA-binding domain superfamily/Winged helix DNA-binding domain"/>
    <property type="match status" value="1"/>
</dbReference>
<evidence type="ECO:0000256" key="2">
    <source>
        <dbReference type="ARBA" id="ARBA00022491"/>
    </source>
</evidence>
<name>A0ABP8JUT3_9ACTN</name>
<dbReference type="Proteomes" id="UP001500635">
    <property type="component" value="Unassembled WGS sequence"/>
</dbReference>
<dbReference type="InterPro" id="IPR014036">
    <property type="entry name" value="DeoR-like_C"/>
</dbReference>
<dbReference type="InterPro" id="IPR037171">
    <property type="entry name" value="NagB/RpiA_transferase-like"/>
</dbReference>
<keyword evidence="5" id="KW-0804">Transcription</keyword>
<evidence type="ECO:0000256" key="3">
    <source>
        <dbReference type="ARBA" id="ARBA00023015"/>
    </source>
</evidence>
<dbReference type="PANTHER" id="PTHR30363:SF4">
    <property type="entry name" value="GLYCEROL-3-PHOSPHATE REGULON REPRESSOR"/>
    <property type="match status" value="1"/>
</dbReference>
<dbReference type="PANTHER" id="PTHR30363">
    <property type="entry name" value="HTH-TYPE TRANSCRIPTIONAL REGULATOR SRLR-RELATED"/>
    <property type="match status" value="1"/>
</dbReference>
<dbReference type="Pfam" id="PF00455">
    <property type="entry name" value="DeoRC"/>
    <property type="match status" value="1"/>
</dbReference>
<dbReference type="InterPro" id="IPR018356">
    <property type="entry name" value="Tscrpt_reg_HTH_DeoR_CS"/>
</dbReference>
<comment type="caution">
    <text evidence="8">The sequence shown here is derived from an EMBL/GenBank/DDBJ whole genome shotgun (WGS) entry which is preliminary data.</text>
</comment>
<dbReference type="InterPro" id="IPR036388">
    <property type="entry name" value="WH-like_DNA-bd_sf"/>
</dbReference>
<evidence type="ECO:0000256" key="1">
    <source>
        <dbReference type="ARBA" id="ARBA00021390"/>
    </source>
</evidence>
<keyword evidence="3" id="KW-0805">Transcription regulation</keyword>
<dbReference type="InterPro" id="IPR050313">
    <property type="entry name" value="Carb_Metab_HTH_regulators"/>
</dbReference>
<evidence type="ECO:0000313" key="9">
    <source>
        <dbReference type="Proteomes" id="UP001500635"/>
    </source>
</evidence>
<keyword evidence="4 8" id="KW-0238">DNA-binding</keyword>
<feature type="domain" description="HTH deoR-type" evidence="7">
    <location>
        <begin position="15"/>
        <end position="70"/>
    </location>
</feature>
<dbReference type="SUPFAM" id="SSF46785">
    <property type="entry name" value="Winged helix' DNA-binding domain"/>
    <property type="match status" value="1"/>
</dbReference>
<accession>A0ABP8JUT3</accession>
<evidence type="ECO:0000313" key="8">
    <source>
        <dbReference type="EMBL" id="GAA4396494.1"/>
    </source>
</evidence>
<dbReference type="RefSeq" id="WP_344997537.1">
    <property type="nucleotide sequence ID" value="NZ_BAABFR010000049.1"/>
</dbReference>
<keyword evidence="2" id="KW-0678">Repressor</keyword>
<evidence type="ECO:0000256" key="6">
    <source>
        <dbReference type="ARBA" id="ARBA00024937"/>
    </source>
</evidence>
<dbReference type="PRINTS" id="PR00037">
    <property type="entry name" value="HTHLACR"/>
</dbReference>
<dbReference type="PROSITE" id="PS00894">
    <property type="entry name" value="HTH_DEOR_1"/>
    <property type="match status" value="1"/>
</dbReference>
<dbReference type="GO" id="GO:0003677">
    <property type="term" value="F:DNA binding"/>
    <property type="evidence" value="ECO:0007669"/>
    <property type="project" value="UniProtKB-KW"/>
</dbReference>
<evidence type="ECO:0000259" key="7">
    <source>
        <dbReference type="PROSITE" id="PS51000"/>
    </source>
</evidence>
<proteinExistence type="predicted"/>
<protein>
    <recommendedName>
        <fullName evidence="1">Lactose phosphotransferase system repressor</fullName>
    </recommendedName>
</protein>
<dbReference type="Pfam" id="PF08220">
    <property type="entry name" value="HTH_DeoR"/>
    <property type="match status" value="1"/>
</dbReference>
<evidence type="ECO:0000256" key="5">
    <source>
        <dbReference type="ARBA" id="ARBA00023163"/>
    </source>
</evidence>
<dbReference type="SUPFAM" id="SSF100950">
    <property type="entry name" value="NagB/RpiA/CoA transferase-like"/>
    <property type="match status" value="1"/>
</dbReference>
<dbReference type="SMART" id="SM00420">
    <property type="entry name" value="HTH_DEOR"/>
    <property type="match status" value="1"/>
</dbReference>
<organism evidence="8 9">
    <name type="scientific">Tsukamurella soli</name>
    <dbReference type="NCBI Taxonomy" id="644556"/>
    <lineage>
        <taxon>Bacteria</taxon>
        <taxon>Bacillati</taxon>
        <taxon>Actinomycetota</taxon>
        <taxon>Actinomycetes</taxon>
        <taxon>Mycobacteriales</taxon>
        <taxon>Tsukamurellaceae</taxon>
        <taxon>Tsukamurella</taxon>
    </lineage>
</organism>
<dbReference type="EMBL" id="BAABFR010000049">
    <property type="protein sequence ID" value="GAA4396494.1"/>
    <property type="molecule type" value="Genomic_DNA"/>
</dbReference>
<keyword evidence="9" id="KW-1185">Reference proteome</keyword>
<sequence length="264" mass="27742">MSTATDHTEESTMNADTRQQDILAQLSRRGEVAITELSVRYGVSEMTVRRDLNQLASAGLVVRTHGGAAPAASGSFEPPFALRSRTNSEAKRRIAIAVAQQVLDGQTLILDGGTTGMAVAEELVGRNITVCALNLRVAEVLAADSATRVLTPGGLVRAGEASFVGSQAEAALAAYRFDLFVMTASAVAASVGFTEWNIDDAAVKRAGLANSRRTVVAVDGSKFGQEAFARICGLDDVALIVTDESVDARRRDEFTVAGAELLIA</sequence>
<evidence type="ECO:0000256" key="4">
    <source>
        <dbReference type="ARBA" id="ARBA00023125"/>
    </source>
</evidence>